<dbReference type="Proteomes" id="UP001515500">
    <property type="component" value="Chromosome 10"/>
</dbReference>
<keyword evidence="1" id="KW-0175">Coiled coil</keyword>
<feature type="region of interest" description="Disordered" evidence="2">
    <location>
        <begin position="46"/>
        <end position="72"/>
    </location>
</feature>
<evidence type="ECO:0000313" key="4">
    <source>
        <dbReference type="Proteomes" id="UP001515500"/>
    </source>
</evidence>
<dbReference type="InterPro" id="IPR046796">
    <property type="entry name" value="Transposase_32_dom"/>
</dbReference>
<dbReference type="RefSeq" id="XP_039133235.1">
    <property type="nucleotide sequence ID" value="XM_039277301.1"/>
</dbReference>
<protein>
    <submittedName>
        <fullName evidence="5">Uncharacterized protein LOC120270283</fullName>
    </submittedName>
</protein>
<accession>A0AB40C2J0</accession>
<keyword evidence="4" id="KW-1185">Reference proteome</keyword>
<feature type="coiled-coil region" evidence="1">
    <location>
        <begin position="450"/>
        <end position="485"/>
    </location>
</feature>
<feature type="domain" description="Putative plant transposon protein" evidence="3">
    <location>
        <begin position="277"/>
        <end position="417"/>
    </location>
</feature>
<feature type="compositionally biased region" description="Acidic residues" evidence="2">
    <location>
        <begin position="120"/>
        <end position="135"/>
    </location>
</feature>
<name>A0AB40C2J0_DIOCR</name>
<dbReference type="Pfam" id="PF20167">
    <property type="entry name" value="Transposase_32"/>
    <property type="match status" value="1"/>
</dbReference>
<evidence type="ECO:0000259" key="3">
    <source>
        <dbReference type="Pfam" id="PF20167"/>
    </source>
</evidence>
<feature type="region of interest" description="Disordered" evidence="2">
    <location>
        <begin position="200"/>
        <end position="230"/>
    </location>
</feature>
<proteinExistence type="predicted"/>
<gene>
    <name evidence="5" type="primary">LOC120270283</name>
</gene>
<reference evidence="5" key="1">
    <citation type="submission" date="2025-08" db="UniProtKB">
        <authorList>
            <consortium name="RefSeq"/>
        </authorList>
    </citation>
    <scope>IDENTIFICATION</scope>
</reference>
<dbReference type="GeneID" id="120270283"/>
<evidence type="ECO:0000256" key="2">
    <source>
        <dbReference type="SAM" id="MobiDB-lite"/>
    </source>
</evidence>
<sequence>MARRAPATPQEIAVRIAELRMRGTDLGGNTSRGEESEDLSKVIVPYVSPQDDDSSSRVAEIGTSSQDMPTGVKDRDDLLRWVRESFPGAYVQRIEEDEQEDSTTVPDVEGSGNQQVGGEDATEEEANPAQVEEDANERSIDAPTSTKEEATAILSEILGNIHQNIDVPGDTETCCCTGYNIPCNIRKCEVEVSPRLKRKCTEAAKQGEKTSSSFKKEKKKATQQVKDSDEDRFLDEASKKKFESVEERGIVVERMSDEVAFEKFGLTKLLQERSLYKSITFPKSYSLSLLQEFYSNLLSSDKGITRVYVRGKWIPLTPACLNRFLEFKPEVKGDYVEGLELNEEVMKEISGGRTESWGEETRLPVSILTAKYNVLLRLGIQNWLPAPHNSSIVKELALLLFAIGTGKKFNLGRKGETVTAVKKLKISKKLFSPGKKIDLPVGRVSSSPMREDAEEANLLVEEEYEKLLKEQLEDAERRQRSLSVELFIIARQKQKILSRLEVLKKKKKREVDGHNSGGDKDQET</sequence>
<dbReference type="AlphaFoldDB" id="A0AB40C2J0"/>
<evidence type="ECO:0000313" key="5">
    <source>
        <dbReference type="RefSeq" id="XP_039133235.1"/>
    </source>
</evidence>
<evidence type="ECO:0000256" key="1">
    <source>
        <dbReference type="SAM" id="Coils"/>
    </source>
</evidence>
<organism evidence="4 5">
    <name type="scientific">Dioscorea cayennensis subsp. rotundata</name>
    <name type="common">White Guinea yam</name>
    <name type="synonym">Dioscorea rotundata</name>
    <dbReference type="NCBI Taxonomy" id="55577"/>
    <lineage>
        <taxon>Eukaryota</taxon>
        <taxon>Viridiplantae</taxon>
        <taxon>Streptophyta</taxon>
        <taxon>Embryophyta</taxon>
        <taxon>Tracheophyta</taxon>
        <taxon>Spermatophyta</taxon>
        <taxon>Magnoliopsida</taxon>
        <taxon>Liliopsida</taxon>
        <taxon>Dioscoreales</taxon>
        <taxon>Dioscoreaceae</taxon>
        <taxon>Dioscorea</taxon>
    </lineage>
</organism>
<feature type="compositionally biased region" description="Basic and acidic residues" evidence="2">
    <location>
        <begin position="136"/>
        <end position="147"/>
    </location>
</feature>
<feature type="region of interest" description="Disordered" evidence="2">
    <location>
        <begin position="91"/>
        <end position="147"/>
    </location>
</feature>